<reference evidence="2 3" key="2">
    <citation type="journal article" date="2018" name="Proc. Natl. Acad. Sci.">
        <title>RNAi is a critical determinant of centromere evolution in closely related fungi.</title>
        <authorList>
            <person name="Yadav V."/>
            <person name="Sun S."/>
            <person name="Billmyre R.B."/>
            <person name="Thimmappa B.C."/>
            <person name="Shea T."/>
            <person name="Lintner R."/>
            <person name="Bakkeren G."/>
            <person name="Cuomo C.A."/>
            <person name="Heitman J."/>
            <person name="Sanyal K."/>
        </authorList>
    </citation>
    <scope>NUCLEOTIDE SEQUENCE [LARGE SCALE GENOMIC DNA]</scope>
    <source>
        <strain evidence="2 3">R265</strain>
    </source>
</reference>
<dbReference type="STRING" id="294750.A0A095DI61"/>
<dbReference type="GO" id="GO:0000731">
    <property type="term" value="P:DNA synthesis involved in DNA repair"/>
    <property type="evidence" value="ECO:0007669"/>
    <property type="project" value="InterPro"/>
</dbReference>
<feature type="compositionally biased region" description="Polar residues" evidence="1">
    <location>
        <begin position="24"/>
        <end position="58"/>
    </location>
</feature>
<organism evidence="2 3">
    <name type="scientific">Cryptococcus deuterogattii (strain R265)</name>
    <name type="common">Cryptococcus gattii VGII (strain R265)</name>
    <dbReference type="NCBI Taxonomy" id="294750"/>
    <lineage>
        <taxon>Eukaryota</taxon>
        <taxon>Fungi</taxon>
        <taxon>Dikarya</taxon>
        <taxon>Basidiomycota</taxon>
        <taxon>Agaricomycotina</taxon>
        <taxon>Tremellomycetes</taxon>
        <taxon>Tremellales</taxon>
        <taxon>Cryptococcaceae</taxon>
        <taxon>Cryptococcus</taxon>
        <taxon>Cryptococcus gattii species complex</taxon>
    </lineage>
</organism>
<dbReference type="AlphaFoldDB" id="A0A095DI61"/>
<dbReference type="RefSeq" id="XP_062885933.1">
    <property type="nucleotide sequence ID" value="XM_063029978.1"/>
</dbReference>
<dbReference type="GeneID" id="88182257"/>
<dbReference type="OrthoDB" id="337486at2759"/>
<dbReference type="GO" id="GO:0043625">
    <property type="term" value="C:delta DNA polymerase complex"/>
    <property type="evidence" value="ECO:0007669"/>
    <property type="project" value="TreeGrafter"/>
</dbReference>
<dbReference type="InterPro" id="IPR007218">
    <property type="entry name" value="DNA_pol_delta_4"/>
</dbReference>
<dbReference type="EMBL" id="CP025768">
    <property type="protein sequence ID" value="KGB80321.1"/>
    <property type="molecule type" value="Genomic_DNA"/>
</dbReference>
<sequence>MPPRKGPSTTAKSSGKTKRVAGLSQPTLGFQSQRKHSGTISKSKPSLQRQTSTISEVNTEPEEQGDGDIELLARPHAKDQPTHKGEDKSTESNVLPKQTTKDGELRQLRVKSKEWAQALKAAKEAMGNLEPIHAGPDTHNDVHHILRVFDMTAKYGPCVGISRLDRWKRAQKLGLEPPEEICMILTTQQGQEDPSYRENVLNGWL</sequence>
<dbReference type="HOGENOM" id="CLU_077732_1_0_1"/>
<protein>
    <submittedName>
        <fullName evidence="2">DNA polymerase delta subunit 4</fullName>
    </submittedName>
</protein>
<dbReference type="PANTHER" id="PTHR14303">
    <property type="entry name" value="DNA POLYMERASE DELTA SUBUNIT 4"/>
    <property type="match status" value="1"/>
</dbReference>
<evidence type="ECO:0000313" key="2">
    <source>
        <dbReference type="EMBL" id="KGB80321.1"/>
    </source>
</evidence>
<gene>
    <name evidence="2" type="ORF">CNBG_6159</name>
</gene>
<reference evidence="2 3" key="1">
    <citation type="journal article" date="2011" name="MBio">
        <title>Genome variation in Cryptococcus gattii, an emerging pathogen of immunocompetent hosts.</title>
        <authorList>
            <person name="D'Souza C.A."/>
            <person name="Kronstad J.W."/>
            <person name="Taylor G."/>
            <person name="Warren R."/>
            <person name="Yuen M."/>
            <person name="Hu G."/>
            <person name="Jung W.H."/>
            <person name="Sham A."/>
            <person name="Kidd S.E."/>
            <person name="Tangen K."/>
            <person name="Lee N."/>
            <person name="Zeilmaker T."/>
            <person name="Sawkins J."/>
            <person name="McVicker G."/>
            <person name="Shah S."/>
            <person name="Gnerre S."/>
            <person name="Griggs A."/>
            <person name="Zeng Q."/>
            <person name="Bartlett K."/>
            <person name="Li W."/>
            <person name="Wang X."/>
            <person name="Heitman J."/>
            <person name="Stajich J.E."/>
            <person name="Fraser J.A."/>
            <person name="Meyer W."/>
            <person name="Carter D."/>
            <person name="Schein J."/>
            <person name="Krzywinski M."/>
            <person name="Kwon-Chung K.J."/>
            <person name="Varma A."/>
            <person name="Wang J."/>
            <person name="Brunham R."/>
            <person name="Fyfe M."/>
            <person name="Ouellette B.F."/>
            <person name="Siddiqui A."/>
            <person name="Marra M."/>
            <person name="Jones S."/>
            <person name="Holt R."/>
            <person name="Birren B.W."/>
            <person name="Galagan J.E."/>
            <person name="Cuomo C.A."/>
        </authorList>
    </citation>
    <scope>NUCLEOTIDE SEQUENCE [LARGE SCALE GENOMIC DNA]</scope>
    <source>
        <strain evidence="2 3">R265</strain>
    </source>
</reference>
<feature type="compositionally biased region" description="Basic and acidic residues" evidence="1">
    <location>
        <begin position="71"/>
        <end position="90"/>
    </location>
</feature>
<dbReference type="KEGG" id="cdeu:CNBG_6159"/>
<dbReference type="Pfam" id="PF04081">
    <property type="entry name" value="DNA_pol_delta_4"/>
    <property type="match status" value="1"/>
</dbReference>
<proteinExistence type="predicted"/>
<dbReference type="PANTHER" id="PTHR14303:SF0">
    <property type="entry name" value="DNA POLYMERASE DELTA SUBUNIT 4"/>
    <property type="match status" value="1"/>
</dbReference>
<dbReference type="OMA" id="HYGPCTG"/>
<accession>A0A095DI61</accession>
<feature type="compositionally biased region" description="Acidic residues" evidence="1">
    <location>
        <begin position="59"/>
        <end position="69"/>
    </location>
</feature>
<feature type="region of interest" description="Disordered" evidence="1">
    <location>
        <begin position="1"/>
        <end position="105"/>
    </location>
</feature>
<dbReference type="GO" id="GO:0006261">
    <property type="term" value="P:DNA-templated DNA replication"/>
    <property type="evidence" value="ECO:0007669"/>
    <property type="project" value="TreeGrafter"/>
</dbReference>
<evidence type="ECO:0000313" key="3">
    <source>
        <dbReference type="Proteomes" id="UP000029445"/>
    </source>
</evidence>
<keyword evidence="3" id="KW-1185">Reference proteome</keyword>
<name>A0A095DI61_CRYD2</name>
<dbReference type="VEuPathDB" id="FungiDB:CNBG_6159"/>
<dbReference type="Proteomes" id="UP000029445">
    <property type="component" value="Chromosome 10"/>
</dbReference>
<evidence type="ECO:0000256" key="1">
    <source>
        <dbReference type="SAM" id="MobiDB-lite"/>
    </source>
</evidence>
<dbReference type="GO" id="GO:0003887">
    <property type="term" value="F:DNA-directed DNA polymerase activity"/>
    <property type="evidence" value="ECO:0007669"/>
    <property type="project" value="TreeGrafter"/>
</dbReference>